<dbReference type="VEuPathDB" id="FungiDB:CPAG_06085"/>
<reference evidence="1 2" key="1">
    <citation type="submission" date="2007-06" db="EMBL/GenBank/DDBJ databases">
        <title>The Genome Sequence of Coccidioides posadasii RMSCC_3488.</title>
        <authorList>
            <consortium name="Coccidioides Genome Resources Consortium"/>
            <consortium name="The Broad Institute Genome Sequencing Platform"/>
            <person name="Henn M.R."/>
            <person name="Sykes S."/>
            <person name="Young S."/>
            <person name="Jaffe D."/>
            <person name="Berlin A."/>
            <person name="Alvarez P."/>
            <person name="Butler J."/>
            <person name="Gnerre S."/>
            <person name="Grabherr M."/>
            <person name="Mauceli E."/>
            <person name="Brockman W."/>
            <person name="Kodira C."/>
            <person name="Alvarado L."/>
            <person name="Zeng Q."/>
            <person name="Crawford M."/>
            <person name="Antoine C."/>
            <person name="Devon K."/>
            <person name="Galgiani J."/>
            <person name="Orsborn K."/>
            <person name="Lewis M.L."/>
            <person name="Nusbaum C."/>
            <person name="Galagan J."/>
            <person name="Birren B."/>
        </authorList>
    </citation>
    <scope>NUCLEOTIDE SEQUENCE [LARGE SCALE GENOMIC DNA]</scope>
    <source>
        <strain evidence="1 2">RMSCC 3488</strain>
    </source>
</reference>
<gene>
    <name evidence="1" type="ORF">CPAG_06085</name>
</gene>
<evidence type="ECO:0000313" key="2">
    <source>
        <dbReference type="Proteomes" id="UP000054567"/>
    </source>
</evidence>
<evidence type="ECO:0000313" key="1">
    <source>
        <dbReference type="EMBL" id="KMM69771.1"/>
    </source>
</evidence>
<proteinExistence type="predicted"/>
<dbReference type="EMBL" id="DS268111">
    <property type="protein sequence ID" value="KMM69771.1"/>
    <property type="molecule type" value="Genomic_DNA"/>
</dbReference>
<accession>A0A0J6F9R8</accession>
<reference evidence="2" key="3">
    <citation type="journal article" date="2010" name="Genome Res.">
        <title>Population genomic sequencing of Coccidioides fungi reveals recent hybridization and transposon control.</title>
        <authorList>
            <person name="Neafsey D.E."/>
            <person name="Barker B.M."/>
            <person name="Sharpton T.J."/>
            <person name="Stajich J.E."/>
            <person name="Park D.J."/>
            <person name="Whiston E."/>
            <person name="Hung C.-Y."/>
            <person name="McMahan C."/>
            <person name="White J."/>
            <person name="Sykes S."/>
            <person name="Heiman D."/>
            <person name="Young S."/>
            <person name="Zeng Q."/>
            <person name="Abouelleil A."/>
            <person name="Aftuck L."/>
            <person name="Bessette D."/>
            <person name="Brown A."/>
            <person name="FitzGerald M."/>
            <person name="Lui A."/>
            <person name="Macdonald J.P."/>
            <person name="Priest M."/>
            <person name="Orbach M.J."/>
            <person name="Galgiani J.N."/>
            <person name="Kirkland T.N."/>
            <person name="Cole G.T."/>
            <person name="Birren B.W."/>
            <person name="Henn M.R."/>
            <person name="Taylor J.W."/>
            <person name="Rounsley S.D."/>
        </authorList>
    </citation>
    <scope>NUCLEOTIDE SEQUENCE [LARGE SCALE GENOMIC DNA]</scope>
    <source>
        <strain evidence="2">RMSCC 3488</strain>
    </source>
</reference>
<name>A0A0J6F9R8_COCPO</name>
<dbReference type="AlphaFoldDB" id="A0A0J6F9R8"/>
<dbReference type="Proteomes" id="UP000054567">
    <property type="component" value="Unassembled WGS sequence"/>
</dbReference>
<protein>
    <submittedName>
        <fullName evidence="1">Uncharacterized protein</fullName>
    </submittedName>
</protein>
<organism evidence="1 2">
    <name type="scientific">Coccidioides posadasii RMSCC 3488</name>
    <dbReference type="NCBI Taxonomy" id="454284"/>
    <lineage>
        <taxon>Eukaryota</taxon>
        <taxon>Fungi</taxon>
        <taxon>Dikarya</taxon>
        <taxon>Ascomycota</taxon>
        <taxon>Pezizomycotina</taxon>
        <taxon>Eurotiomycetes</taxon>
        <taxon>Eurotiomycetidae</taxon>
        <taxon>Onygenales</taxon>
        <taxon>Onygenaceae</taxon>
        <taxon>Coccidioides</taxon>
    </lineage>
</organism>
<reference evidence="2" key="2">
    <citation type="journal article" date="2009" name="Genome Res.">
        <title>Comparative genomic analyses of the human fungal pathogens Coccidioides and their relatives.</title>
        <authorList>
            <person name="Sharpton T.J."/>
            <person name="Stajich J.E."/>
            <person name="Rounsley S.D."/>
            <person name="Gardner M.J."/>
            <person name="Wortman J.R."/>
            <person name="Jordar V.S."/>
            <person name="Maiti R."/>
            <person name="Kodira C.D."/>
            <person name="Neafsey D.E."/>
            <person name="Zeng Q."/>
            <person name="Hung C.-Y."/>
            <person name="McMahan C."/>
            <person name="Muszewska A."/>
            <person name="Grynberg M."/>
            <person name="Mandel M.A."/>
            <person name="Kellner E.M."/>
            <person name="Barker B.M."/>
            <person name="Galgiani J.N."/>
            <person name="Orbach M.J."/>
            <person name="Kirkland T.N."/>
            <person name="Cole G.T."/>
            <person name="Henn M.R."/>
            <person name="Birren B.W."/>
            <person name="Taylor J.W."/>
        </authorList>
    </citation>
    <scope>NUCLEOTIDE SEQUENCE [LARGE SCALE GENOMIC DNA]</scope>
    <source>
        <strain evidence="2">RMSCC 3488</strain>
    </source>
</reference>
<sequence length="257" mass="27289">MAPWSGMAGIGSGAAAAAEPPLSWFQYVQHASYHNHYCQYGGGLIPSSPGNTSLSPTRTSAAPSCPKGMHLPQWTIISGPSSPHLVQTEFAGSPQGSLHGQSTKHSHQSQACSWLRLLQTAKKGTAIIGQAIGTGSGNKGHAGAFIHTTKATCIGLSTQVEGKQQLSVADVGVSFNQCTASQPFLRNVARVGQATHPEERWGLERRRLEKEQSLKGTLDHTEARLCGRVSPKIECWMAIAISVVAEVDLSAWMAKLV</sequence>